<feature type="region of interest" description="Disordered" evidence="1">
    <location>
        <begin position="21"/>
        <end position="41"/>
    </location>
</feature>
<reference evidence="4" key="1">
    <citation type="submission" date="2018-06" db="EMBL/GenBank/DDBJ databases">
        <authorList>
            <person name="Khan S.A."/>
        </authorList>
    </citation>
    <scope>NUCLEOTIDE SEQUENCE [LARGE SCALE GENOMIC DNA]</scope>
    <source>
        <strain evidence="4">DB-1506</strain>
    </source>
</reference>
<feature type="chain" id="PRO_5016367142" description="DUF3106 domain-containing protein" evidence="2">
    <location>
        <begin position="22"/>
        <end position="91"/>
    </location>
</feature>
<accession>A0A327M3Z3</accession>
<gene>
    <name evidence="3" type="ORF">DOO78_21435</name>
</gene>
<keyword evidence="2" id="KW-0732">Signal</keyword>
<dbReference type="InterPro" id="IPR006311">
    <property type="entry name" value="TAT_signal"/>
</dbReference>
<evidence type="ECO:0000256" key="1">
    <source>
        <dbReference type="SAM" id="MobiDB-lite"/>
    </source>
</evidence>
<name>A0A327M3Z3_9PROT</name>
<organism evidence="3 4">
    <name type="scientific">Roseicella frigidaeris</name>
    <dbReference type="NCBI Taxonomy" id="2230885"/>
    <lineage>
        <taxon>Bacteria</taxon>
        <taxon>Pseudomonadati</taxon>
        <taxon>Pseudomonadota</taxon>
        <taxon>Alphaproteobacteria</taxon>
        <taxon>Acetobacterales</taxon>
        <taxon>Roseomonadaceae</taxon>
        <taxon>Roseicella</taxon>
    </lineage>
</organism>
<sequence>MPGMRRRTLLAALFLPAAAAAQQGVQAPPAPASPAERQGQLDAFWARQREKEAADRFWNGPREARRNLSRDQFERWDEQRYRRQGWRSYPH</sequence>
<evidence type="ECO:0000313" key="3">
    <source>
        <dbReference type="EMBL" id="RAI56923.1"/>
    </source>
</evidence>
<dbReference type="AlphaFoldDB" id="A0A327M3Z3"/>
<evidence type="ECO:0008006" key="5">
    <source>
        <dbReference type="Google" id="ProtNLM"/>
    </source>
</evidence>
<evidence type="ECO:0000313" key="4">
    <source>
        <dbReference type="Proteomes" id="UP000249065"/>
    </source>
</evidence>
<dbReference type="PROSITE" id="PS51318">
    <property type="entry name" value="TAT"/>
    <property type="match status" value="1"/>
</dbReference>
<keyword evidence="4" id="KW-1185">Reference proteome</keyword>
<dbReference type="EMBL" id="QLIX01000023">
    <property type="protein sequence ID" value="RAI56923.1"/>
    <property type="molecule type" value="Genomic_DNA"/>
</dbReference>
<feature type="signal peptide" evidence="2">
    <location>
        <begin position="1"/>
        <end position="21"/>
    </location>
</feature>
<comment type="caution">
    <text evidence="3">The sequence shown here is derived from an EMBL/GenBank/DDBJ whole genome shotgun (WGS) entry which is preliminary data.</text>
</comment>
<evidence type="ECO:0000256" key="2">
    <source>
        <dbReference type="SAM" id="SignalP"/>
    </source>
</evidence>
<protein>
    <recommendedName>
        <fullName evidence="5">DUF3106 domain-containing protein</fullName>
    </recommendedName>
</protein>
<proteinExistence type="predicted"/>
<dbReference type="Proteomes" id="UP000249065">
    <property type="component" value="Unassembled WGS sequence"/>
</dbReference>